<dbReference type="EMBL" id="CBSW010000271">
    <property type="protein sequence ID" value="CDG98975.1"/>
    <property type="molecule type" value="Genomic_DNA"/>
</dbReference>
<accession>A0A077NMN2</accession>
<dbReference type="HOGENOM" id="CLU_2811454_0_0_6"/>
<dbReference type="AlphaFoldDB" id="A0A077NMN2"/>
<reference evidence="1" key="1">
    <citation type="submission" date="2013-07" db="EMBL/GenBank/DDBJ databases">
        <title>Sub-species coevolution in mutualistic symbiosis.</title>
        <authorList>
            <person name="Murfin K."/>
            <person name="Klassen J."/>
            <person name="Lee M."/>
            <person name="Forst S."/>
            <person name="Stock P."/>
            <person name="Goodrich-Blair H."/>
        </authorList>
    </citation>
    <scope>NUCLEOTIDE SEQUENCE [LARGE SCALE GENOMIC DNA]</scope>
    <source>
        <strain evidence="1">Puntauvense</strain>
    </source>
</reference>
<gene>
    <name evidence="1" type="ORF">XBP1_650057</name>
</gene>
<name>A0A077NMN2_XENBV</name>
<dbReference type="Proteomes" id="UP000028511">
    <property type="component" value="Unassembled WGS sequence"/>
</dbReference>
<organism evidence="1 2">
    <name type="scientific">Xenorhabdus bovienii str. puntauvense</name>
    <dbReference type="NCBI Taxonomy" id="1398201"/>
    <lineage>
        <taxon>Bacteria</taxon>
        <taxon>Pseudomonadati</taxon>
        <taxon>Pseudomonadota</taxon>
        <taxon>Gammaproteobacteria</taxon>
        <taxon>Enterobacterales</taxon>
        <taxon>Morganellaceae</taxon>
        <taxon>Xenorhabdus</taxon>
    </lineage>
</organism>
<protein>
    <submittedName>
        <fullName evidence="1">Uncharacterized protein</fullName>
    </submittedName>
</protein>
<comment type="caution">
    <text evidence="1">The sequence shown here is derived from an EMBL/GenBank/DDBJ whole genome shotgun (WGS) entry which is preliminary data.</text>
</comment>
<evidence type="ECO:0000313" key="2">
    <source>
        <dbReference type="Proteomes" id="UP000028511"/>
    </source>
</evidence>
<sequence length="67" mass="7483">MNSLNSPCSIKIIGPHIAISKQGAEYFRDSFNILGNFTGILGSRKIYRLKNTMLAKTKIKVQLMLTP</sequence>
<proteinExistence type="predicted"/>
<evidence type="ECO:0000313" key="1">
    <source>
        <dbReference type="EMBL" id="CDG98975.1"/>
    </source>
</evidence>